<dbReference type="Pfam" id="PF00171">
    <property type="entry name" value="Aldedh"/>
    <property type="match status" value="1"/>
</dbReference>
<dbReference type="Proteomes" id="UP000466931">
    <property type="component" value="Chromosome"/>
</dbReference>
<dbReference type="RefSeq" id="WP_085152186.1">
    <property type="nucleotide sequence ID" value="NZ_AP022612.1"/>
</dbReference>
<reference evidence="3" key="1">
    <citation type="journal article" date="2019" name="Emerg. Microbes Infect.">
        <title>Comprehensive subspecies identification of 175 nontuberculous mycobacteria species based on 7547 genomic profiles.</title>
        <authorList>
            <person name="Matsumoto Y."/>
            <person name="Kinjo T."/>
            <person name="Motooka D."/>
            <person name="Nabeya D."/>
            <person name="Jung N."/>
            <person name="Uechi K."/>
            <person name="Horii T."/>
            <person name="Iida T."/>
            <person name="Fujita J."/>
            <person name="Nakamura S."/>
        </authorList>
    </citation>
    <scope>NUCLEOTIDE SEQUENCE [LARGE SCALE GENOMIC DNA]</scope>
    <source>
        <strain evidence="3">JCM 13671</strain>
    </source>
</reference>
<gene>
    <name evidence="3" type="primary">prr</name>
    <name evidence="3" type="ORF">MCNF_50360</name>
</gene>
<evidence type="ECO:0000313" key="3">
    <source>
        <dbReference type="EMBL" id="BBZ36431.1"/>
    </source>
</evidence>
<accession>A0A7I7Y6B9</accession>
<reference evidence="3" key="2">
    <citation type="submission" date="2020-02" db="EMBL/GenBank/DDBJ databases">
        <authorList>
            <person name="Matsumoto Y."/>
            <person name="Motooka D."/>
            <person name="Nakamura S."/>
        </authorList>
    </citation>
    <scope>NUCLEOTIDE SEQUENCE</scope>
    <source>
        <strain evidence="3">JCM 13671</strain>
    </source>
</reference>
<dbReference type="SUPFAM" id="SSF53720">
    <property type="entry name" value="ALDH-like"/>
    <property type="match status" value="1"/>
</dbReference>
<evidence type="ECO:0000256" key="2">
    <source>
        <dbReference type="ARBA" id="ARBA00023002"/>
    </source>
</evidence>
<organism evidence="3 4">
    <name type="scientific">Mycolicibacterium confluentis</name>
    <dbReference type="NCBI Taxonomy" id="28047"/>
    <lineage>
        <taxon>Bacteria</taxon>
        <taxon>Bacillati</taxon>
        <taxon>Actinomycetota</taxon>
        <taxon>Actinomycetes</taxon>
        <taxon>Mycobacteriales</taxon>
        <taxon>Mycobacteriaceae</taxon>
        <taxon>Mycolicibacterium</taxon>
    </lineage>
</organism>
<dbReference type="FunFam" id="3.40.605.10:FF:000007">
    <property type="entry name" value="NAD/NADP-dependent betaine aldehyde dehydrogenase"/>
    <property type="match status" value="1"/>
</dbReference>
<comment type="similarity">
    <text evidence="1">Belongs to the aldehyde dehydrogenase family.</text>
</comment>
<evidence type="ECO:0000256" key="1">
    <source>
        <dbReference type="ARBA" id="ARBA00009986"/>
    </source>
</evidence>
<dbReference type="Gene3D" id="3.40.309.10">
    <property type="entry name" value="Aldehyde Dehydrogenase, Chain A, domain 2"/>
    <property type="match status" value="1"/>
</dbReference>
<dbReference type="Gene3D" id="3.40.605.10">
    <property type="entry name" value="Aldehyde Dehydrogenase, Chain A, domain 1"/>
    <property type="match status" value="1"/>
</dbReference>
<dbReference type="InterPro" id="IPR016162">
    <property type="entry name" value="Ald_DH_N"/>
</dbReference>
<sequence length="484" mass="52100">MARFEGVIPSLDPIIGGKRVAFEGPQIDVFDPSTGEVIAQITDVGAEGVDQAVASSLEGFKVWRRKTFRERADALSAFAEALVARREELGALEALEVGKPVSAGVAEVFGSADRIKFFAYGARHMSVPNSGNFRDGLTSFARRSPLGVVGCIVPWNYPLALLVWKIGPALAAGNAVVVKPAEETPIVTSLVAEIAQEFLPPGVFNLVMGNGPTVGNALVTHPKVPMISMTGETSTGKIIYANAAPEMKKLHLELGGPSAILVFDDADLDLFEATLPQGTFRNSGQDCHALSRIFAHESIKDRVVEACVRVAEKQTLGGAFDEETVIGPLVSKQQQERVARLVDEAAALPHVTVVTGGKVPDRPGYFYPATVLDGVRHDDPIKQTEIFGPVITVTSFQTEEEVLGWVNEQEHGLSGGVWTRSLDRGLRVAEELEAGTVWVNDHSKTVTEMPFGGWKHSGVGRELSTEAILEHTESKHIAIDTTRR</sequence>
<keyword evidence="2" id="KW-0560">Oxidoreductase</keyword>
<dbReference type="InterPro" id="IPR015590">
    <property type="entry name" value="Aldehyde_DH_dom"/>
</dbReference>
<dbReference type="GO" id="GO:0016620">
    <property type="term" value="F:oxidoreductase activity, acting on the aldehyde or oxo group of donors, NAD or NADP as acceptor"/>
    <property type="evidence" value="ECO:0007669"/>
    <property type="project" value="InterPro"/>
</dbReference>
<keyword evidence="4" id="KW-1185">Reference proteome</keyword>
<dbReference type="OrthoDB" id="6882680at2"/>
<dbReference type="InterPro" id="IPR016163">
    <property type="entry name" value="Ald_DH_C"/>
</dbReference>
<dbReference type="InterPro" id="IPR016161">
    <property type="entry name" value="Ald_DH/histidinol_DH"/>
</dbReference>
<name>A0A7I7Y6B9_9MYCO</name>
<dbReference type="PANTHER" id="PTHR11699">
    <property type="entry name" value="ALDEHYDE DEHYDROGENASE-RELATED"/>
    <property type="match status" value="1"/>
</dbReference>
<protein>
    <submittedName>
        <fullName evidence="3">Gamma-aminobutyraldehyde dehydrogenase</fullName>
    </submittedName>
</protein>
<dbReference type="AlphaFoldDB" id="A0A7I7Y6B9"/>
<proteinExistence type="inferred from homology"/>
<evidence type="ECO:0000313" key="4">
    <source>
        <dbReference type="Proteomes" id="UP000466931"/>
    </source>
</evidence>
<dbReference type="EMBL" id="AP022612">
    <property type="protein sequence ID" value="BBZ36431.1"/>
    <property type="molecule type" value="Genomic_DNA"/>
</dbReference>